<dbReference type="Pfam" id="PF00005">
    <property type="entry name" value="ABC_tran"/>
    <property type="match status" value="1"/>
</dbReference>
<dbReference type="GO" id="GO:0005524">
    <property type="term" value="F:ATP binding"/>
    <property type="evidence" value="ECO:0007669"/>
    <property type="project" value="UniProtKB-KW"/>
</dbReference>
<dbReference type="InterPro" id="IPR050166">
    <property type="entry name" value="ABC_transporter_ATP-bind"/>
</dbReference>
<evidence type="ECO:0000256" key="4">
    <source>
        <dbReference type="ARBA" id="ARBA00022840"/>
    </source>
</evidence>
<evidence type="ECO:0000313" key="7">
    <source>
        <dbReference type="Proteomes" id="UP000249577"/>
    </source>
</evidence>
<dbReference type="EMBL" id="QFPN01000006">
    <property type="protein sequence ID" value="PZQ14243.1"/>
    <property type="molecule type" value="Genomic_DNA"/>
</dbReference>
<dbReference type="AlphaFoldDB" id="A0A2W5M9Z7"/>
<evidence type="ECO:0000256" key="2">
    <source>
        <dbReference type="ARBA" id="ARBA00022448"/>
    </source>
</evidence>
<comment type="similarity">
    <text evidence="1">Belongs to the ABC transporter superfamily.</text>
</comment>
<dbReference type="PROSITE" id="PS00211">
    <property type="entry name" value="ABC_TRANSPORTER_1"/>
    <property type="match status" value="1"/>
</dbReference>
<keyword evidence="2" id="KW-0813">Transport</keyword>
<evidence type="ECO:0000256" key="3">
    <source>
        <dbReference type="ARBA" id="ARBA00022741"/>
    </source>
</evidence>
<keyword evidence="4 6" id="KW-0067">ATP-binding</keyword>
<dbReference type="GO" id="GO:0016887">
    <property type="term" value="F:ATP hydrolysis activity"/>
    <property type="evidence" value="ECO:0007669"/>
    <property type="project" value="InterPro"/>
</dbReference>
<evidence type="ECO:0000256" key="1">
    <source>
        <dbReference type="ARBA" id="ARBA00005417"/>
    </source>
</evidence>
<protein>
    <submittedName>
        <fullName evidence="6">ABC transporter ATP-binding protein</fullName>
    </submittedName>
</protein>
<dbReference type="InterPro" id="IPR003439">
    <property type="entry name" value="ABC_transporter-like_ATP-bd"/>
</dbReference>
<accession>A0A2W5M9Z7</accession>
<keyword evidence="3" id="KW-0547">Nucleotide-binding</keyword>
<feature type="domain" description="ABC transporter" evidence="5">
    <location>
        <begin position="25"/>
        <end position="257"/>
    </location>
</feature>
<gene>
    <name evidence="6" type="ORF">DI565_12515</name>
</gene>
<dbReference type="InterPro" id="IPR027417">
    <property type="entry name" value="P-loop_NTPase"/>
</dbReference>
<dbReference type="SMART" id="SM00382">
    <property type="entry name" value="AAA"/>
    <property type="match status" value="1"/>
</dbReference>
<reference evidence="6 7" key="1">
    <citation type="submission" date="2017-08" db="EMBL/GenBank/DDBJ databases">
        <title>Infants hospitalized years apart are colonized by the same room-sourced microbial strains.</title>
        <authorList>
            <person name="Brooks B."/>
            <person name="Olm M.R."/>
            <person name="Firek B.A."/>
            <person name="Baker R."/>
            <person name="Thomas B.C."/>
            <person name="Morowitz M.J."/>
            <person name="Banfield J.F."/>
        </authorList>
    </citation>
    <scope>NUCLEOTIDE SEQUENCE [LARGE SCALE GENOMIC DNA]</scope>
    <source>
        <strain evidence="6">S2_005_003_R2_43</strain>
    </source>
</reference>
<dbReference type="PANTHER" id="PTHR42788:SF13">
    <property type="entry name" value="ALIPHATIC SULFONATES IMPORT ATP-BINDING PROTEIN SSUB"/>
    <property type="match status" value="1"/>
</dbReference>
<dbReference type="Proteomes" id="UP000249577">
    <property type="component" value="Unassembled WGS sequence"/>
</dbReference>
<dbReference type="SUPFAM" id="SSF52540">
    <property type="entry name" value="P-loop containing nucleoside triphosphate hydrolases"/>
    <property type="match status" value="1"/>
</dbReference>
<sequence length="296" mass="33089">MTGAQAMTAIEQNGPVDHAVGKSRVEFKNVSRGFGEEWDREEVVRNLSFEIKPGDLTCIVGPSGCGKSTIVNLVAGYDTPEAGEILLNGKRVTGPGKDRMVVFQETALMPWQTTYENVVFGPALRHEGSRAEIDKEARRLLDKVGLGDFKQKYPSQLSGGMQRRAELARALINKPLLLIMDEPFRGLDAMSRPLMQEFFLRLFEENRRTNLFVTSEIEEAIFLADRLIVLSNRPAQVRAVIEIPLPRPRQFHMMNSPEVFAIKKQALEILHDEAMKSFGGATHFNPRGGGRPEARA</sequence>
<name>A0A2W5M9Z7_ANCNO</name>
<proteinExistence type="inferred from homology"/>
<dbReference type="InterPro" id="IPR003593">
    <property type="entry name" value="AAA+_ATPase"/>
</dbReference>
<dbReference type="CDD" id="cd03293">
    <property type="entry name" value="ABC_NrtD_SsuB_transporters"/>
    <property type="match status" value="1"/>
</dbReference>
<comment type="caution">
    <text evidence="6">The sequence shown here is derived from an EMBL/GenBank/DDBJ whole genome shotgun (WGS) entry which is preliminary data.</text>
</comment>
<dbReference type="PROSITE" id="PS50893">
    <property type="entry name" value="ABC_TRANSPORTER_2"/>
    <property type="match status" value="1"/>
</dbReference>
<evidence type="ECO:0000313" key="6">
    <source>
        <dbReference type="EMBL" id="PZQ14243.1"/>
    </source>
</evidence>
<evidence type="ECO:0000259" key="5">
    <source>
        <dbReference type="PROSITE" id="PS50893"/>
    </source>
</evidence>
<organism evidence="6 7">
    <name type="scientific">Ancylobacter novellus</name>
    <name type="common">Thiobacillus novellus</name>
    <dbReference type="NCBI Taxonomy" id="921"/>
    <lineage>
        <taxon>Bacteria</taxon>
        <taxon>Pseudomonadati</taxon>
        <taxon>Pseudomonadota</taxon>
        <taxon>Alphaproteobacteria</taxon>
        <taxon>Hyphomicrobiales</taxon>
        <taxon>Xanthobacteraceae</taxon>
        <taxon>Ancylobacter</taxon>
    </lineage>
</organism>
<dbReference type="PANTHER" id="PTHR42788">
    <property type="entry name" value="TAURINE IMPORT ATP-BINDING PROTEIN-RELATED"/>
    <property type="match status" value="1"/>
</dbReference>
<dbReference type="InterPro" id="IPR017871">
    <property type="entry name" value="ABC_transporter-like_CS"/>
</dbReference>
<dbReference type="Gene3D" id="3.40.50.300">
    <property type="entry name" value="P-loop containing nucleotide triphosphate hydrolases"/>
    <property type="match status" value="1"/>
</dbReference>